<feature type="domain" description="TssC1 N-terminal" evidence="1">
    <location>
        <begin position="24"/>
        <end position="335"/>
    </location>
</feature>
<dbReference type="PANTHER" id="PTHR35565">
    <property type="entry name" value="CYTOPLASMIC PROTEIN-RELATED"/>
    <property type="match status" value="1"/>
</dbReference>
<sequence length="460" mass="49668">MLDTAREPPRRAGARRPTAAEKIDRLIAAIDRALTAEINAVIHHPDFQALEARWRGLHGLVAGASAAPGAKVKVLSVSWRELSRDMERSVEFDQSRLFELVYGQEFGMPGGEPYGLLVGDYAVGHRAEGPGRPDDVGALRALAGVAAAAFAPLLVQARPELLQLDGFAELDTLPELAGVFESADFIRWQALRAWEDARFLGVLAPRVLMRTPLRPHDRRRIDGFMFEESVTASGAELLWGNPAFAFAGVVVRAFARSGWFADLRGAPQDEDGGGLVTDLPTPSFATDRPGLAAQAPVEVRLTGAQERALADHGLVPVGCAPSTPWPVFNANPSLHRPPRSRDRAADENTRLACMLQYVLCASRFAHYLKVMMRDRVGSLGGAPAIEALVGGWLARHCLGSDDAPAELKARFPLRSASVEVRELPGRPGVLGCLLRLQPHFQLDDVTASFQLVAEVSTAAA</sequence>
<evidence type="ECO:0000259" key="1">
    <source>
        <dbReference type="Pfam" id="PF05943"/>
    </source>
</evidence>
<dbReference type="Pfam" id="PF18945">
    <property type="entry name" value="VipB_2"/>
    <property type="match status" value="1"/>
</dbReference>
<dbReference type="NCBIfam" id="TIGR03355">
    <property type="entry name" value="VI_chp_2"/>
    <property type="match status" value="1"/>
</dbReference>
<dbReference type="InterPro" id="IPR044031">
    <property type="entry name" value="TssC1_N"/>
</dbReference>
<protein>
    <submittedName>
        <fullName evidence="3">Type VI secretion system contractile sheath large subunit</fullName>
    </submittedName>
</protein>
<dbReference type="RefSeq" id="WP_129221997.1">
    <property type="nucleotide sequence ID" value="NZ_QYBC01000033.1"/>
</dbReference>
<dbReference type="Pfam" id="PF05943">
    <property type="entry name" value="VipB"/>
    <property type="match status" value="1"/>
</dbReference>
<reference evidence="3 4" key="2">
    <citation type="submission" date="2019-02" db="EMBL/GenBank/DDBJ databases">
        <title>'Lichenibacterium ramalinii' gen. nov. sp. nov., 'Lichenibacterium minor' gen. nov. sp. nov.</title>
        <authorList>
            <person name="Pankratov T."/>
        </authorList>
    </citation>
    <scope>NUCLEOTIDE SEQUENCE [LARGE SCALE GENOMIC DNA]</scope>
    <source>
        <strain evidence="3 4">RmlP001</strain>
    </source>
</reference>
<dbReference type="AlphaFoldDB" id="A0A4Q2R504"/>
<dbReference type="OrthoDB" id="9764000at2"/>
<evidence type="ECO:0000259" key="2">
    <source>
        <dbReference type="Pfam" id="PF18945"/>
    </source>
</evidence>
<dbReference type="InterPro" id="IPR044032">
    <property type="entry name" value="TssC1_C"/>
</dbReference>
<dbReference type="Proteomes" id="UP000289411">
    <property type="component" value="Unassembled WGS sequence"/>
</dbReference>
<gene>
    <name evidence="3" type="primary">tssC</name>
    <name evidence="3" type="ORF">D3272_25165</name>
</gene>
<evidence type="ECO:0000313" key="4">
    <source>
        <dbReference type="Proteomes" id="UP000289411"/>
    </source>
</evidence>
<feature type="domain" description="TssC1 C-terminal" evidence="2">
    <location>
        <begin position="345"/>
        <end position="454"/>
    </location>
</feature>
<organism evidence="3 4">
    <name type="scientific">Lichenibacterium ramalinae</name>
    <dbReference type="NCBI Taxonomy" id="2316527"/>
    <lineage>
        <taxon>Bacteria</taxon>
        <taxon>Pseudomonadati</taxon>
        <taxon>Pseudomonadota</taxon>
        <taxon>Alphaproteobacteria</taxon>
        <taxon>Hyphomicrobiales</taxon>
        <taxon>Lichenihabitantaceae</taxon>
        <taxon>Lichenibacterium</taxon>
    </lineage>
</organism>
<dbReference type="EMBL" id="QYBC01000033">
    <property type="protein sequence ID" value="RYB01615.1"/>
    <property type="molecule type" value="Genomic_DNA"/>
</dbReference>
<reference evidence="3 4" key="1">
    <citation type="submission" date="2018-09" db="EMBL/GenBank/DDBJ databases">
        <authorList>
            <person name="Grouzdev D.S."/>
            <person name="Krutkina M.S."/>
        </authorList>
    </citation>
    <scope>NUCLEOTIDE SEQUENCE [LARGE SCALE GENOMIC DNA]</scope>
    <source>
        <strain evidence="3 4">RmlP001</strain>
    </source>
</reference>
<dbReference type="PANTHER" id="PTHR35565:SF3">
    <property type="entry name" value="TYPE VI SECRETION SYSTEM SHEATH PROTEIN TSSC1"/>
    <property type="match status" value="1"/>
</dbReference>
<accession>A0A4Q2R504</accession>
<evidence type="ECO:0000313" key="3">
    <source>
        <dbReference type="EMBL" id="RYB01615.1"/>
    </source>
</evidence>
<keyword evidence="4" id="KW-1185">Reference proteome</keyword>
<proteinExistence type="predicted"/>
<comment type="caution">
    <text evidence="3">The sequence shown here is derived from an EMBL/GenBank/DDBJ whole genome shotgun (WGS) entry which is preliminary data.</text>
</comment>
<dbReference type="InterPro" id="IPR010269">
    <property type="entry name" value="T6SS_TssC-like"/>
</dbReference>
<name>A0A4Q2R504_9HYPH</name>